<evidence type="ECO:0000256" key="5">
    <source>
        <dbReference type="ARBA" id="ARBA00022741"/>
    </source>
</evidence>
<dbReference type="OrthoDB" id="9760839at2"/>
<dbReference type="PROSITE" id="PS50109">
    <property type="entry name" value="HIS_KIN"/>
    <property type="match status" value="1"/>
</dbReference>
<sequence length="620" mass="70889">MDRRAGWIALLVFSGLTIARGNDLEPYFSALKQLKFNEAKHVALLEEDSALRIEMIQLADLLFYAGQRDKKYFVPSESAPSGVNKERILIFRNLNRGYYSLFYDQLKGNAYKSFYEANHQAQKLDDSALVKASVYAFLKYYGFEIAQNSNSCLVYVKSLERLRSDRIDDLWLTLYRMIFYSKSINGLDRAYFTLNLDQYESSVDKDSPLLACLFYEKALKFYLSNDLDNAKSYYQKTVTQSAQHPFLNTERFLSLMKLMQIAIKQGNLQDARNYLNQASLEVNQADTLRSNYYMNINGSLLLHAESKNDSAYRLLKKAYEQDFQLDFRRNTLDINRLTVELETQEKENANLKLRESRTTLIFALGGAVILCLMSYLAYTNQKSKNKVQRKEKEVQAMKLAKVLKDQELFGIDAMIEGQEKERQRIANDLHDNLGSLLATVKLHFQSLKTKKDRLEPDQDHLLQKTNELIDEAYQKVRAMAHSKNVGVNAQEGLLPAVKTFAAKISISNELVIEVEEHGMEGRLESSLEITMFRIIQELVTNIIKHAQATEAIIHLTQHEDLINIMVEDNGIGFDIGLIKPGESMGLYSIQRRIENLGGQVTIDSIAEKGTAVIIDVPLTT</sequence>
<dbReference type="CDD" id="cd16917">
    <property type="entry name" value="HATPase_UhpB-NarQ-NarX-like"/>
    <property type="match status" value="1"/>
</dbReference>
<protein>
    <recommendedName>
        <fullName evidence="2">histidine kinase</fullName>
        <ecNumber evidence="2">2.7.13.3</ecNumber>
    </recommendedName>
</protein>
<reference evidence="11 12" key="1">
    <citation type="submission" date="2016-11" db="EMBL/GenBank/DDBJ databases">
        <authorList>
            <person name="Jaros S."/>
            <person name="Januszkiewicz K."/>
            <person name="Wedrychowicz H."/>
        </authorList>
    </citation>
    <scope>NUCLEOTIDE SEQUENCE [LARGE SCALE GENOMIC DNA]</scope>
    <source>
        <strain evidence="11 12">DSM 24574</strain>
    </source>
</reference>
<proteinExistence type="predicted"/>
<dbReference type="Pfam" id="PF02518">
    <property type="entry name" value="HATPase_c"/>
    <property type="match status" value="1"/>
</dbReference>
<dbReference type="STRING" id="947013.SAMN04488109_0323"/>
<evidence type="ECO:0000256" key="6">
    <source>
        <dbReference type="ARBA" id="ARBA00022777"/>
    </source>
</evidence>
<dbReference type="Proteomes" id="UP000184212">
    <property type="component" value="Unassembled WGS sequence"/>
</dbReference>
<evidence type="ECO:0000313" key="12">
    <source>
        <dbReference type="Proteomes" id="UP000184212"/>
    </source>
</evidence>
<dbReference type="GO" id="GO:0005524">
    <property type="term" value="F:ATP binding"/>
    <property type="evidence" value="ECO:0007669"/>
    <property type="project" value="UniProtKB-KW"/>
</dbReference>
<name>A0A1M5JWJ5_9BACT</name>
<dbReference type="PANTHER" id="PTHR24421:SF10">
    <property type="entry name" value="NITRATE_NITRITE SENSOR PROTEIN NARQ"/>
    <property type="match status" value="1"/>
</dbReference>
<evidence type="ECO:0000256" key="4">
    <source>
        <dbReference type="ARBA" id="ARBA00022679"/>
    </source>
</evidence>
<keyword evidence="4" id="KW-0808">Transferase</keyword>
<evidence type="ECO:0000256" key="2">
    <source>
        <dbReference type="ARBA" id="ARBA00012438"/>
    </source>
</evidence>
<dbReference type="GO" id="GO:0000155">
    <property type="term" value="F:phosphorelay sensor kinase activity"/>
    <property type="evidence" value="ECO:0007669"/>
    <property type="project" value="InterPro"/>
</dbReference>
<evidence type="ECO:0000313" key="11">
    <source>
        <dbReference type="EMBL" id="SHG44924.1"/>
    </source>
</evidence>
<dbReference type="SMART" id="SM00387">
    <property type="entry name" value="HATPase_c"/>
    <property type="match status" value="1"/>
</dbReference>
<comment type="catalytic activity">
    <reaction evidence="1">
        <text>ATP + protein L-histidine = ADP + protein N-phospho-L-histidine.</text>
        <dbReference type="EC" id="2.7.13.3"/>
    </reaction>
</comment>
<keyword evidence="9" id="KW-1133">Transmembrane helix</keyword>
<dbReference type="Gene3D" id="3.30.565.10">
    <property type="entry name" value="Histidine kinase-like ATPase, C-terminal domain"/>
    <property type="match status" value="1"/>
</dbReference>
<keyword evidence="5" id="KW-0547">Nucleotide-binding</keyword>
<dbReference type="Pfam" id="PF07730">
    <property type="entry name" value="HisKA_3"/>
    <property type="match status" value="1"/>
</dbReference>
<dbReference type="EC" id="2.7.13.3" evidence="2"/>
<dbReference type="SUPFAM" id="SSF55874">
    <property type="entry name" value="ATPase domain of HSP90 chaperone/DNA topoisomerase II/histidine kinase"/>
    <property type="match status" value="1"/>
</dbReference>
<dbReference type="InterPro" id="IPR036890">
    <property type="entry name" value="HATPase_C_sf"/>
</dbReference>
<feature type="domain" description="Histidine kinase" evidence="10">
    <location>
        <begin position="424"/>
        <end position="620"/>
    </location>
</feature>
<dbReference type="PANTHER" id="PTHR24421">
    <property type="entry name" value="NITRATE/NITRITE SENSOR PROTEIN NARX-RELATED"/>
    <property type="match status" value="1"/>
</dbReference>
<dbReference type="AlphaFoldDB" id="A0A1M5JWJ5"/>
<keyword evidence="9" id="KW-0472">Membrane</keyword>
<feature type="transmembrane region" description="Helical" evidence="9">
    <location>
        <begin position="360"/>
        <end position="378"/>
    </location>
</feature>
<keyword evidence="12" id="KW-1185">Reference proteome</keyword>
<keyword evidence="3" id="KW-0597">Phosphoprotein</keyword>
<keyword evidence="9" id="KW-0812">Transmembrane</keyword>
<evidence type="ECO:0000256" key="9">
    <source>
        <dbReference type="SAM" id="Phobius"/>
    </source>
</evidence>
<evidence type="ECO:0000256" key="3">
    <source>
        <dbReference type="ARBA" id="ARBA00022553"/>
    </source>
</evidence>
<evidence type="ECO:0000256" key="8">
    <source>
        <dbReference type="ARBA" id="ARBA00023012"/>
    </source>
</evidence>
<dbReference type="Gene3D" id="1.20.5.1930">
    <property type="match status" value="1"/>
</dbReference>
<keyword evidence="7" id="KW-0067">ATP-binding</keyword>
<dbReference type="InterPro" id="IPR003594">
    <property type="entry name" value="HATPase_dom"/>
</dbReference>
<dbReference type="GO" id="GO:0016020">
    <property type="term" value="C:membrane"/>
    <property type="evidence" value="ECO:0007669"/>
    <property type="project" value="InterPro"/>
</dbReference>
<dbReference type="GO" id="GO:0046983">
    <property type="term" value="F:protein dimerization activity"/>
    <property type="evidence" value="ECO:0007669"/>
    <property type="project" value="InterPro"/>
</dbReference>
<accession>A0A1M5JWJ5</accession>
<dbReference type="InterPro" id="IPR050482">
    <property type="entry name" value="Sensor_HK_TwoCompSys"/>
</dbReference>
<keyword evidence="8" id="KW-0902">Two-component regulatory system</keyword>
<dbReference type="RefSeq" id="WP_073130334.1">
    <property type="nucleotide sequence ID" value="NZ_FQWQ01000001.1"/>
</dbReference>
<keyword evidence="6 11" id="KW-0418">Kinase</keyword>
<organism evidence="11 12">
    <name type="scientific">Chryseolinea serpens</name>
    <dbReference type="NCBI Taxonomy" id="947013"/>
    <lineage>
        <taxon>Bacteria</taxon>
        <taxon>Pseudomonadati</taxon>
        <taxon>Bacteroidota</taxon>
        <taxon>Cytophagia</taxon>
        <taxon>Cytophagales</taxon>
        <taxon>Fulvivirgaceae</taxon>
        <taxon>Chryseolinea</taxon>
    </lineage>
</organism>
<dbReference type="InterPro" id="IPR005467">
    <property type="entry name" value="His_kinase_dom"/>
</dbReference>
<evidence type="ECO:0000259" key="10">
    <source>
        <dbReference type="PROSITE" id="PS50109"/>
    </source>
</evidence>
<dbReference type="EMBL" id="FQWQ01000001">
    <property type="protein sequence ID" value="SHG44924.1"/>
    <property type="molecule type" value="Genomic_DNA"/>
</dbReference>
<gene>
    <name evidence="11" type="ORF">SAMN04488109_0323</name>
</gene>
<evidence type="ECO:0000256" key="1">
    <source>
        <dbReference type="ARBA" id="ARBA00000085"/>
    </source>
</evidence>
<evidence type="ECO:0000256" key="7">
    <source>
        <dbReference type="ARBA" id="ARBA00022840"/>
    </source>
</evidence>
<dbReference type="InterPro" id="IPR011712">
    <property type="entry name" value="Sig_transdc_His_kin_sub3_dim/P"/>
</dbReference>